<dbReference type="Gene3D" id="2.160.20.10">
    <property type="entry name" value="Single-stranded right-handed beta-helix, Pectin lyase-like"/>
    <property type="match status" value="1"/>
</dbReference>
<reference evidence="7" key="2">
    <citation type="journal article" date="2021" name="PeerJ">
        <title>Extensive microbial diversity within the chicken gut microbiome revealed by metagenomics and culture.</title>
        <authorList>
            <person name="Gilroy R."/>
            <person name="Ravi A."/>
            <person name="Getino M."/>
            <person name="Pursley I."/>
            <person name="Horton D.L."/>
            <person name="Alikhan N.F."/>
            <person name="Baker D."/>
            <person name="Gharbi K."/>
            <person name="Hall N."/>
            <person name="Watson M."/>
            <person name="Adriaenssens E.M."/>
            <person name="Foster-Nyarko E."/>
            <person name="Jarju S."/>
            <person name="Secka A."/>
            <person name="Antonio M."/>
            <person name="Oren A."/>
            <person name="Chaudhuri R.R."/>
            <person name="La Ragione R."/>
            <person name="Hildebrand F."/>
            <person name="Pallen M.J."/>
        </authorList>
    </citation>
    <scope>NUCLEOTIDE SEQUENCE</scope>
    <source>
        <strain evidence="7">7293</strain>
    </source>
</reference>
<feature type="domain" description="Pectinesterase catalytic" evidence="6">
    <location>
        <begin position="10"/>
        <end position="135"/>
    </location>
</feature>
<organism evidence="7 8">
    <name type="scientific">Candidatus Ornithospirochaeta stercoripullorum</name>
    <dbReference type="NCBI Taxonomy" id="2840899"/>
    <lineage>
        <taxon>Bacteria</taxon>
        <taxon>Pseudomonadati</taxon>
        <taxon>Spirochaetota</taxon>
        <taxon>Spirochaetia</taxon>
        <taxon>Spirochaetales</taxon>
        <taxon>Spirochaetaceae</taxon>
        <taxon>Spirochaetaceae incertae sedis</taxon>
        <taxon>Candidatus Ornithospirochaeta</taxon>
    </lineage>
</organism>
<dbReference type="InterPro" id="IPR000070">
    <property type="entry name" value="Pectinesterase_cat"/>
</dbReference>
<dbReference type="InterPro" id="IPR012334">
    <property type="entry name" value="Pectin_lyas_fold"/>
</dbReference>
<protein>
    <recommendedName>
        <fullName evidence="5">Pectinesterase</fullName>
        <ecNumber evidence="5">3.1.1.11</ecNumber>
    </recommendedName>
</protein>
<sequence length="303" mass="33747">MLKLTVGKNDEDYTTIQEALDAVPFSERAEIVISEGIYNEKLFSDKDDLTIKGEGNVVITHSDSANEILERGRKRGTFRSYTAFFSGRKLVIENVTIENIAGKGSNVGQAIALYLDVMDARLEHVKLLGHQDTLFLAPLPEKEREVGGFYGPRYLSERKRCTSIICNSLITGDVDFIFGSGDALFDSCEIRSLGEGYVAAPSGKKEWPGFIFRNCFFTSESLPLESVFLMRPWRSEGKACFITSHFADHIKKEGLSPWKGREDEVGQCTFVLSSCTGKVIADGKYEIAKKAAEEIVTSFYALR</sequence>
<dbReference type="Pfam" id="PF01095">
    <property type="entry name" value="Pectinesterase"/>
    <property type="match status" value="2"/>
</dbReference>
<evidence type="ECO:0000313" key="8">
    <source>
        <dbReference type="Proteomes" id="UP000823615"/>
    </source>
</evidence>
<comment type="catalytic activity">
    <reaction evidence="5">
        <text>[(1-&gt;4)-alpha-D-galacturonosyl methyl ester](n) + n H2O = [(1-&gt;4)-alpha-D-galacturonosyl](n) + n methanol + n H(+)</text>
        <dbReference type="Rhea" id="RHEA:22380"/>
        <dbReference type="Rhea" id="RHEA-COMP:14570"/>
        <dbReference type="Rhea" id="RHEA-COMP:14573"/>
        <dbReference type="ChEBI" id="CHEBI:15377"/>
        <dbReference type="ChEBI" id="CHEBI:15378"/>
        <dbReference type="ChEBI" id="CHEBI:17790"/>
        <dbReference type="ChEBI" id="CHEBI:140522"/>
        <dbReference type="ChEBI" id="CHEBI:140523"/>
        <dbReference type="EC" id="3.1.1.11"/>
    </reaction>
</comment>
<accession>A0A9D9H5P2</accession>
<evidence type="ECO:0000256" key="5">
    <source>
        <dbReference type="RuleBase" id="RU000589"/>
    </source>
</evidence>
<dbReference type="InterPro" id="IPR033131">
    <property type="entry name" value="Pectinesterase_Asp_AS"/>
</dbReference>
<evidence type="ECO:0000256" key="4">
    <source>
        <dbReference type="PROSITE-ProRule" id="PRU10040"/>
    </source>
</evidence>
<evidence type="ECO:0000259" key="6">
    <source>
        <dbReference type="Pfam" id="PF01095"/>
    </source>
</evidence>
<name>A0A9D9H5P2_9SPIO</name>
<dbReference type="EC" id="3.1.1.11" evidence="5"/>
<evidence type="ECO:0000256" key="1">
    <source>
        <dbReference type="ARBA" id="ARBA00008891"/>
    </source>
</evidence>
<feature type="active site" evidence="4">
    <location>
        <position position="175"/>
    </location>
</feature>
<dbReference type="PANTHER" id="PTHR31321">
    <property type="entry name" value="ACYL-COA THIOESTER HYDROLASE YBHC-RELATED"/>
    <property type="match status" value="1"/>
</dbReference>
<dbReference type="PROSITE" id="PS00503">
    <property type="entry name" value="PECTINESTERASE_2"/>
    <property type="match status" value="1"/>
</dbReference>
<dbReference type="EMBL" id="JADIMT010000088">
    <property type="protein sequence ID" value="MBO8436804.1"/>
    <property type="molecule type" value="Genomic_DNA"/>
</dbReference>
<keyword evidence="2 5" id="KW-0378">Hydrolase</keyword>
<evidence type="ECO:0000256" key="3">
    <source>
        <dbReference type="ARBA" id="ARBA00023085"/>
    </source>
</evidence>
<dbReference type="SUPFAM" id="SSF51126">
    <property type="entry name" value="Pectin lyase-like"/>
    <property type="match status" value="1"/>
</dbReference>
<dbReference type="GO" id="GO:0030599">
    <property type="term" value="F:pectinesterase activity"/>
    <property type="evidence" value="ECO:0007669"/>
    <property type="project" value="UniProtKB-UniRule"/>
</dbReference>
<dbReference type="AlphaFoldDB" id="A0A9D9H5P2"/>
<proteinExistence type="inferred from homology"/>
<reference evidence="7" key="1">
    <citation type="submission" date="2020-10" db="EMBL/GenBank/DDBJ databases">
        <authorList>
            <person name="Gilroy R."/>
        </authorList>
    </citation>
    <scope>NUCLEOTIDE SEQUENCE</scope>
    <source>
        <strain evidence="7">7293</strain>
    </source>
</reference>
<comment type="caution">
    <text evidence="7">The sequence shown here is derived from an EMBL/GenBank/DDBJ whole genome shotgun (WGS) entry which is preliminary data.</text>
</comment>
<dbReference type="GO" id="GO:0009279">
    <property type="term" value="C:cell outer membrane"/>
    <property type="evidence" value="ECO:0007669"/>
    <property type="project" value="TreeGrafter"/>
</dbReference>
<feature type="domain" description="Pectinesterase catalytic" evidence="6">
    <location>
        <begin position="167"/>
        <end position="261"/>
    </location>
</feature>
<gene>
    <name evidence="7" type="ORF">IAA97_07500</name>
</gene>
<dbReference type="InterPro" id="IPR011050">
    <property type="entry name" value="Pectin_lyase_fold/virulence"/>
</dbReference>
<dbReference type="PANTHER" id="PTHR31321:SF57">
    <property type="entry name" value="PECTINESTERASE 53-RELATED"/>
    <property type="match status" value="1"/>
</dbReference>
<evidence type="ECO:0000256" key="2">
    <source>
        <dbReference type="ARBA" id="ARBA00022801"/>
    </source>
</evidence>
<comment type="similarity">
    <text evidence="1">Belongs to the pectinesterase family.</text>
</comment>
<comment type="pathway">
    <text evidence="5">Glycan metabolism; pectin degradation; 2-dehydro-3-deoxy-D-gluconate from pectin: step 1/5.</text>
</comment>
<dbReference type="GO" id="GO:0045490">
    <property type="term" value="P:pectin catabolic process"/>
    <property type="evidence" value="ECO:0007669"/>
    <property type="project" value="UniProtKB-UniRule"/>
</dbReference>
<dbReference type="GO" id="GO:0042545">
    <property type="term" value="P:cell wall modification"/>
    <property type="evidence" value="ECO:0007669"/>
    <property type="project" value="UniProtKB-UniRule"/>
</dbReference>
<dbReference type="Proteomes" id="UP000823615">
    <property type="component" value="Unassembled WGS sequence"/>
</dbReference>
<evidence type="ECO:0000313" key="7">
    <source>
        <dbReference type="EMBL" id="MBO8436804.1"/>
    </source>
</evidence>
<keyword evidence="3 5" id="KW-0063">Aspartyl esterase</keyword>